<gene>
    <name evidence="2" type="ORF">PLICRDRAFT_119190</name>
</gene>
<feature type="chain" id="PRO_5002203262" evidence="1">
    <location>
        <begin position="19"/>
        <end position="354"/>
    </location>
</feature>
<keyword evidence="3" id="KW-1185">Reference proteome</keyword>
<feature type="signal peptide" evidence="1">
    <location>
        <begin position="1"/>
        <end position="18"/>
    </location>
</feature>
<evidence type="ECO:0000313" key="2">
    <source>
        <dbReference type="EMBL" id="KII83659.1"/>
    </source>
</evidence>
<dbReference type="HOGENOM" id="CLU_043432_0_0_1"/>
<protein>
    <submittedName>
        <fullName evidence="2">Uncharacterized protein</fullName>
    </submittedName>
</protein>
<dbReference type="OrthoDB" id="2734890at2759"/>
<organism evidence="2 3">
    <name type="scientific">Plicaturopsis crispa FD-325 SS-3</name>
    <dbReference type="NCBI Taxonomy" id="944288"/>
    <lineage>
        <taxon>Eukaryota</taxon>
        <taxon>Fungi</taxon>
        <taxon>Dikarya</taxon>
        <taxon>Basidiomycota</taxon>
        <taxon>Agaricomycotina</taxon>
        <taxon>Agaricomycetes</taxon>
        <taxon>Agaricomycetidae</taxon>
        <taxon>Amylocorticiales</taxon>
        <taxon>Amylocorticiaceae</taxon>
        <taxon>Plicatura</taxon>
        <taxon>Plicaturopsis crispa</taxon>
    </lineage>
</organism>
<dbReference type="EMBL" id="KN832575">
    <property type="protein sequence ID" value="KII83659.1"/>
    <property type="molecule type" value="Genomic_DNA"/>
</dbReference>
<name>A0A0C9T325_PLICR</name>
<dbReference type="AlphaFoldDB" id="A0A0C9T325"/>
<keyword evidence="1" id="KW-0732">Signal</keyword>
<evidence type="ECO:0000313" key="3">
    <source>
        <dbReference type="Proteomes" id="UP000053263"/>
    </source>
</evidence>
<dbReference type="Proteomes" id="UP000053263">
    <property type="component" value="Unassembled WGS sequence"/>
</dbReference>
<accession>A0A0C9T325</accession>
<proteinExistence type="predicted"/>
<sequence length="354" mass="38024">MFAFSAALAALLVSTVTATPHIIRQSTGPSATRSCLSLRDGSCNATNIDKSNIWNNTDCVLYAVCTYPTENPSYVPIEYGASTNQPRLTESTFKILSGGKDTMTQQAFIDAYYGAISNIPNGTYPDSSADVIQEWANVAAWTGDCSTMEIPYSNFADWLEYSSNAGVCPAVSNCDASKAVGPAEQCVPQPSTDNGSCAEIKNQCQLWVTGGLFQNLYCVLASMCYAESTTDILIAQEYPSYVSNIPTSASEARLSYDVFSNITKGASTMSEQNVIDAYYGALTGTWISTGGPFGAESPEKTSNNGPYPTSTAYVSNFWSIIAAWTGYCDTKEIPYSNLADYLNHAATSNYHPTC</sequence>
<reference evidence="2 3" key="1">
    <citation type="submission" date="2014-06" db="EMBL/GenBank/DDBJ databases">
        <title>Evolutionary Origins and Diversification of the Mycorrhizal Mutualists.</title>
        <authorList>
            <consortium name="DOE Joint Genome Institute"/>
            <consortium name="Mycorrhizal Genomics Consortium"/>
            <person name="Kohler A."/>
            <person name="Kuo A."/>
            <person name="Nagy L.G."/>
            <person name="Floudas D."/>
            <person name="Copeland A."/>
            <person name="Barry K.W."/>
            <person name="Cichocki N."/>
            <person name="Veneault-Fourrey C."/>
            <person name="LaButti K."/>
            <person name="Lindquist E.A."/>
            <person name="Lipzen A."/>
            <person name="Lundell T."/>
            <person name="Morin E."/>
            <person name="Murat C."/>
            <person name="Riley R."/>
            <person name="Ohm R."/>
            <person name="Sun H."/>
            <person name="Tunlid A."/>
            <person name="Henrissat B."/>
            <person name="Grigoriev I.V."/>
            <person name="Hibbett D.S."/>
            <person name="Martin F."/>
        </authorList>
    </citation>
    <scope>NUCLEOTIDE SEQUENCE [LARGE SCALE GENOMIC DNA]</scope>
    <source>
        <strain evidence="2 3">FD-325 SS-3</strain>
    </source>
</reference>
<evidence type="ECO:0000256" key="1">
    <source>
        <dbReference type="SAM" id="SignalP"/>
    </source>
</evidence>